<dbReference type="Pfam" id="PF00902">
    <property type="entry name" value="TatC"/>
    <property type="match status" value="1"/>
</dbReference>
<dbReference type="PROSITE" id="PS01218">
    <property type="entry name" value="TATC"/>
    <property type="match status" value="1"/>
</dbReference>
<keyword evidence="6 7" id="KW-0472">Membrane</keyword>
<dbReference type="RefSeq" id="WP_245992204.1">
    <property type="nucleotide sequence ID" value="NZ_CP033896.1"/>
</dbReference>
<dbReference type="NCBIfam" id="TIGR00945">
    <property type="entry name" value="tatC"/>
    <property type="match status" value="1"/>
</dbReference>
<keyword evidence="7" id="KW-0813">Transport</keyword>
<feature type="region of interest" description="Disordered" evidence="8">
    <location>
        <begin position="289"/>
        <end position="338"/>
    </location>
</feature>
<sequence length="338" mass="36955">MSKQRLGMRRLRRGLPATGDMTLVEHLQELRRRVIVALIALAAGTLVGFIWYQHGLSLRIGGSTLTIPTLGDILRGPYCAIPPENRADFSADGSCKLLATGPFEMFMLRLKVGALAGAVFSSPVWLGQLWGFITPGLKKNEKLYTRVFVSLAVVLFTIGAVLAYYLISIGLSFLLSIGDETQTAALSGLRYYNFLLALLVIFGVSFELPLLVVMLNIAGVLSYEVVKDKRRYIIVGLFVFAAVATPTQDPFSMVVLAVALIILVEGAFQFCRLNDKRRTVSRPEWLDVSDEAASPLGDGPGGIGRPEPVVPSSRPTPQPLEQPQRPQTHIPQSFDDVL</sequence>
<dbReference type="PRINTS" id="PR01840">
    <property type="entry name" value="TATCFAMILY"/>
</dbReference>
<dbReference type="InterPro" id="IPR002033">
    <property type="entry name" value="TatC"/>
</dbReference>
<feature type="compositionally biased region" description="Polar residues" evidence="8">
    <location>
        <begin position="321"/>
        <end position="331"/>
    </location>
</feature>
<evidence type="ECO:0000256" key="7">
    <source>
        <dbReference type="HAMAP-Rule" id="MF_00902"/>
    </source>
</evidence>
<feature type="transmembrane region" description="Helical" evidence="7">
    <location>
        <begin position="194"/>
        <end position="218"/>
    </location>
</feature>
<dbReference type="GO" id="GO:0043953">
    <property type="term" value="P:protein transport by the Tat complex"/>
    <property type="evidence" value="ECO:0007669"/>
    <property type="project" value="UniProtKB-UniRule"/>
</dbReference>
<feature type="transmembrane region" description="Helical" evidence="7">
    <location>
        <begin position="253"/>
        <end position="273"/>
    </location>
</feature>
<keyword evidence="5 7" id="KW-0811">Translocation</keyword>
<protein>
    <recommendedName>
        <fullName evidence="7">Sec-independent protein translocase protein TatC</fullName>
    </recommendedName>
</protein>
<keyword evidence="10" id="KW-1185">Reference proteome</keyword>
<evidence type="ECO:0000256" key="6">
    <source>
        <dbReference type="ARBA" id="ARBA00023136"/>
    </source>
</evidence>
<dbReference type="AlphaFoldDB" id="A0A3G6JAQ5"/>
<comment type="subunit">
    <text evidence="7">The Tat system comprises two distinct complexes: a TatABC complex, containing multiple copies of TatA, TatB and TatC subunits, and a separate TatA complex, containing only TatA subunits. Substrates initially bind to the TatABC complex, which probably triggers association of the separate TatA complex to form the active translocon.</text>
</comment>
<evidence type="ECO:0000256" key="1">
    <source>
        <dbReference type="ARBA" id="ARBA00004141"/>
    </source>
</evidence>
<comment type="function">
    <text evidence="7">Part of the twin-arginine translocation (Tat) system that transports large folded proteins containing a characteristic twin-arginine motif in their signal peptide across membranes. Together with TatB, TatC is part of a receptor directly interacting with Tat signal peptides.</text>
</comment>
<evidence type="ECO:0000256" key="2">
    <source>
        <dbReference type="ARBA" id="ARBA00022692"/>
    </source>
</evidence>
<evidence type="ECO:0000256" key="8">
    <source>
        <dbReference type="SAM" id="MobiDB-lite"/>
    </source>
</evidence>
<evidence type="ECO:0000256" key="5">
    <source>
        <dbReference type="ARBA" id="ARBA00023010"/>
    </source>
</evidence>
<dbReference type="EMBL" id="CP033896">
    <property type="protein sequence ID" value="AZA13560.1"/>
    <property type="molecule type" value="Genomic_DNA"/>
</dbReference>
<evidence type="ECO:0000256" key="4">
    <source>
        <dbReference type="ARBA" id="ARBA00022989"/>
    </source>
</evidence>
<name>A0A3G6JAQ5_9CORY</name>
<keyword evidence="7" id="KW-1003">Cell membrane</keyword>
<feature type="transmembrane region" description="Helical" evidence="7">
    <location>
        <begin position="147"/>
        <end position="174"/>
    </location>
</feature>
<dbReference type="InterPro" id="IPR019820">
    <property type="entry name" value="Sec-indep_translocase_CS"/>
</dbReference>
<comment type="similarity">
    <text evidence="7">Belongs to the TatC family.</text>
</comment>
<organism evidence="9 10">
    <name type="scientific">Corynebacterium choanae</name>
    <dbReference type="NCBI Taxonomy" id="1862358"/>
    <lineage>
        <taxon>Bacteria</taxon>
        <taxon>Bacillati</taxon>
        <taxon>Actinomycetota</taxon>
        <taxon>Actinomycetes</taxon>
        <taxon>Mycobacteriales</taxon>
        <taxon>Corynebacteriaceae</taxon>
        <taxon>Corynebacterium</taxon>
    </lineage>
</organism>
<evidence type="ECO:0000313" key="9">
    <source>
        <dbReference type="EMBL" id="AZA13560.1"/>
    </source>
</evidence>
<dbReference type="GO" id="GO:0033281">
    <property type="term" value="C:TAT protein transport complex"/>
    <property type="evidence" value="ECO:0007669"/>
    <property type="project" value="UniProtKB-UniRule"/>
</dbReference>
<keyword evidence="2 7" id="KW-0812">Transmembrane</keyword>
<keyword evidence="3 7" id="KW-0653">Protein transport</keyword>
<feature type="transmembrane region" description="Helical" evidence="7">
    <location>
        <begin position="230"/>
        <end position="247"/>
    </location>
</feature>
<dbReference type="GO" id="GO:0065002">
    <property type="term" value="P:intracellular protein transmembrane transport"/>
    <property type="evidence" value="ECO:0007669"/>
    <property type="project" value="TreeGrafter"/>
</dbReference>
<feature type="transmembrane region" description="Helical" evidence="7">
    <location>
        <begin position="106"/>
        <end position="126"/>
    </location>
</feature>
<dbReference type="Proteomes" id="UP000269019">
    <property type="component" value="Chromosome"/>
</dbReference>
<accession>A0A3G6JAQ5</accession>
<proteinExistence type="inferred from homology"/>
<dbReference type="PANTHER" id="PTHR30371">
    <property type="entry name" value="SEC-INDEPENDENT PROTEIN TRANSLOCASE PROTEIN TATC"/>
    <property type="match status" value="1"/>
</dbReference>
<feature type="transmembrane region" description="Helical" evidence="7">
    <location>
        <begin position="34"/>
        <end position="52"/>
    </location>
</feature>
<dbReference type="GO" id="GO:0009977">
    <property type="term" value="F:proton motive force dependent protein transmembrane transporter activity"/>
    <property type="evidence" value="ECO:0007669"/>
    <property type="project" value="TreeGrafter"/>
</dbReference>
<keyword evidence="4 7" id="KW-1133">Transmembrane helix</keyword>
<evidence type="ECO:0000256" key="3">
    <source>
        <dbReference type="ARBA" id="ARBA00022927"/>
    </source>
</evidence>
<dbReference type="HAMAP" id="MF_00902">
    <property type="entry name" value="TatC"/>
    <property type="match status" value="1"/>
</dbReference>
<gene>
    <name evidence="7 9" type="primary">tatC</name>
    <name evidence="9" type="ORF">CCHOA_05800</name>
</gene>
<dbReference type="PANTHER" id="PTHR30371:SF0">
    <property type="entry name" value="SEC-INDEPENDENT PROTEIN TRANSLOCASE PROTEIN TATC, CHLOROPLASTIC-RELATED"/>
    <property type="match status" value="1"/>
</dbReference>
<dbReference type="KEGG" id="ccho:CCHOA_05800"/>
<evidence type="ECO:0000313" key="10">
    <source>
        <dbReference type="Proteomes" id="UP000269019"/>
    </source>
</evidence>
<reference evidence="9 10" key="1">
    <citation type="submission" date="2018-11" db="EMBL/GenBank/DDBJ databases">
        <authorList>
            <person name="Kleinhagauer T."/>
            <person name="Glaeser S.P."/>
            <person name="Spergser J."/>
            <person name="Ruckert C."/>
            <person name="Kaempfer P."/>
            <person name="Busse H.-J."/>
        </authorList>
    </citation>
    <scope>NUCLEOTIDE SEQUENCE [LARGE SCALE GENOMIC DNA]</scope>
    <source>
        <strain evidence="9 10">200CH</strain>
    </source>
</reference>
<comment type="subcellular location">
    <subcellularLocation>
        <location evidence="7">Cell membrane</location>
        <topology evidence="7">Multi-pass membrane protein</topology>
    </subcellularLocation>
    <subcellularLocation>
        <location evidence="1">Membrane</location>
        <topology evidence="1">Multi-pass membrane protein</topology>
    </subcellularLocation>
</comment>